<evidence type="ECO:0000256" key="7">
    <source>
        <dbReference type="ARBA" id="ARBA00023242"/>
    </source>
</evidence>
<evidence type="ECO:0000256" key="6">
    <source>
        <dbReference type="ARBA" id="ARBA00022801"/>
    </source>
</evidence>
<dbReference type="AlphaFoldDB" id="A0A1Y1HKQ3"/>
<dbReference type="PANTHER" id="PTHR22930">
    <property type="match status" value="1"/>
</dbReference>
<keyword evidence="4" id="KW-0540">Nuclease</keyword>
<sequence length="360" mass="40698">MASSQVRRVLLITILKVILQLIQLLSDSSIAAARNQLYDVPGGLLLVEGCLSLPHLFRGDRSVWKYDRQTGFCDVSLLASYNEKMFKSRIRLSRTLFYNICSQLAPVLEKLGTHLNAAIPLHTKVAAIVYKLAHGGIVDHNSCFFNYDIGWAGSLHDYNLFKRSKAFDRCEEGSLQGFSLVGDAAYQPRTYMLTPFLGCKEGLSRERYYWNFIQSSTRMPVECAFGVLKLRWACLLKRLDVDTNFAPDLVACCLVLHNMCQVHKDEVNEEWYREAQEVLGANAPLSTPADVENQQPPANNTNPSVHVEVEEDPDEDTPQEMPAYRLGVQYRATLCRLLYDQERSRNASSLGFDVDESEEA</sequence>
<dbReference type="Proteomes" id="UP000054558">
    <property type="component" value="Unassembled WGS sequence"/>
</dbReference>
<evidence type="ECO:0000256" key="5">
    <source>
        <dbReference type="ARBA" id="ARBA00022723"/>
    </source>
</evidence>
<feature type="region of interest" description="Disordered" evidence="8">
    <location>
        <begin position="286"/>
        <end position="324"/>
    </location>
</feature>
<evidence type="ECO:0000313" key="12">
    <source>
        <dbReference type="Proteomes" id="UP000054558"/>
    </source>
</evidence>
<dbReference type="InterPro" id="IPR027806">
    <property type="entry name" value="HARBI1_dom"/>
</dbReference>
<feature type="compositionally biased region" description="Polar residues" evidence="8">
    <location>
        <begin position="292"/>
        <end position="302"/>
    </location>
</feature>
<evidence type="ECO:0000259" key="10">
    <source>
        <dbReference type="Pfam" id="PF13359"/>
    </source>
</evidence>
<dbReference type="GO" id="GO:0016787">
    <property type="term" value="F:hydrolase activity"/>
    <property type="evidence" value="ECO:0007669"/>
    <property type="project" value="UniProtKB-KW"/>
</dbReference>
<dbReference type="STRING" id="105231.A0A1Y1HKQ3"/>
<evidence type="ECO:0000256" key="3">
    <source>
        <dbReference type="ARBA" id="ARBA00006958"/>
    </source>
</evidence>
<feature type="domain" description="DDE Tnp4" evidence="10">
    <location>
        <begin position="137"/>
        <end position="258"/>
    </location>
</feature>
<evidence type="ECO:0000256" key="9">
    <source>
        <dbReference type="SAM" id="SignalP"/>
    </source>
</evidence>
<organism evidence="11 12">
    <name type="scientific">Klebsormidium nitens</name>
    <name type="common">Green alga</name>
    <name type="synonym">Ulothrix nitens</name>
    <dbReference type="NCBI Taxonomy" id="105231"/>
    <lineage>
        <taxon>Eukaryota</taxon>
        <taxon>Viridiplantae</taxon>
        <taxon>Streptophyta</taxon>
        <taxon>Klebsormidiophyceae</taxon>
        <taxon>Klebsormidiales</taxon>
        <taxon>Klebsormidiaceae</taxon>
        <taxon>Klebsormidium</taxon>
    </lineage>
</organism>
<evidence type="ECO:0000256" key="4">
    <source>
        <dbReference type="ARBA" id="ARBA00022722"/>
    </source>
</evidence>
<dbReference type="OMA" id="LGMEEPM"/>
<dbReference type="GO" id="GO:0004518">
    <property type="term" value="F:nuclease activity"/>
    <property type="evidence" value="ECO:0007669"/>
    <property type="project" value="UniProtKB-KW"/>
</dbReference>
<feature type="signal peptide" evidence="9">
    <location>
        <begin position="1"/>
        <end position="33"/>
    </location>
</feature>
<keyword evidence="9" id="KW-0732">Signal</keyword>
<comment type="subcellular location">
    <subcellularLocation>
        <location evidence="2">Nucleus</location>
    </subcellularLocation>
</comment>
<dbReference type="PANTHER" id="PTHR22930:SF85">
    <property type="entry name" value="GH03217P-RELATED"/>
    <property type="match status" value="1"/>
</dbReference>
<dbReference type="Pfam" id="PF13359">
    <property type="entry name" value="DDE_Tnp_4"/>
    <property type="match status" value="1"/>
</dbReference>
<feature type="compositionally biased region" description="Acidic residues" evidence="8">
    <location>
        <begin position="309"/>
        <end position="318"/>
    </location>
</feature>
<keyword evidence="5" id="KW-0479">Metal-binding</keyword>
<dbReference type="OrthoDB" id="1681765at2759"/>
<proteinExistence type="inferred from homology"/>
<accession>A0A1Y1HKQ3</accession>
<evidence type="ECO:0000256" key="1">
    <source>
        <dbReference type="ARBA" id="ARBA00001968"/>
    </source>
</evidence>
<keyword evidence="12" id="KW-1185">Reference proteome</keyword>
<keyword evidence="6" id="KW-0378">Hydrolase</keyword>
<reference evidence="11 12" key="1">
    <citation type="journal article" date="2014" name="Nat. Commun.">
        <title>Klebsormidium flaccidum genome reveals primary factors for plant terrestrial adaptation.</title>
        <authorList>
            <person name="Hori K."/>
            <person name="Maruyama F."/>
            <person name="Fujisawa T."/>
            <person name="Togashi T."/>
            <person name="Yamamoto N."/>
            <person name="Seo M."/>
            <person name="Sato S."/>
            <person name="Yamada T."/>
            <person name="Mori H."/>
            <person name="Tajima N."/>
            <person name="Moriyama T."/>
            <person name="Ikeuchi M."/>
            <person name="Watanabe M."/>
            <person name="Wada H."/>
            <person name="Kobayashi K."/>
            <person name="Saito M."/>
            <person name="Masuda T."/>
            <person name="Sasaki-Sekimoto Y."/>
            <person name="Mashiguchi K."/>
            <person name="Awai K."/>
            <person name="Shimojima M."/>
            <person name="Masuda S."/>
            <person name="Iwai M."/>
            <person name="Nobusawa T."/>
            <person name="Narise T."/>
            <person name="Kondo S."/>
            <person name="Saito H."/>
            <person name="Sato R."/>
            <person name="Murakawa M."/>
            <person name="Ihara Y."/>
            <person name="Oshima-Yamada Y."/>
            <person name="Ohtaka K."/>
            <person name="Satoh M."/>
            <person name="Sonobe K."/>
            <person name="Ishii M."/>
            <person name="Ohtani R."/>
            <person name="Kanamori-Sato M."/>
            <person name="Honoki R."/>
            <person name="Miyazaki D."/>
            <person name="Mochizuki H."/>
            <person name="Umetsu J."/>
            <person name="Higashi K."/>
            <person name="Shibata D."/>
            <person name="Kamiya Y."/>
            <person name="Sato N."/>
            <person name="Nakamura Y."/>
            <person name="Tabata S."/>
            <person name="Ida S."/>
            <person name="Kurokawa K."/>
            <person name="Ohta H."/>
        </authorList>
    </citation>
    <scope>NUCLEOTIDE SEQUENCE [LARGE SCALE GENOMIC DNA]</scope>
    <source>
        <strain evidence="11 12">NIES-2285</strain>
    </source>
</reference>
<protein>
    <recommendedName>
        <fullName evidence="10">DDE Tnp4 domain-containing protein</fullName>
    </recommendedName>
</protein>
<evidence type="ECO:0000256" key="2">
    <source>
        <dbReference type="ARBA" id="ARBA00004123"/>
    </source>
</evidence>
<evidence type="ECO:0000256" key="8">
    <source>
        <dbReference type="SAM" id="MobiDB-lite"/>
    </source>
</evidence>
<dbReference type="GO" id="GO:0005634">
    <property type="term" value="C:nucleus"/>
    <property type="evidence" value="ECO:0007669"/>
    <property type="project" value="UniProtKB-SubCell"/>
</dbReference>
<evidence type="ECO:0000313" key="11">
    <source>
        <dbReference type="EMBL" id="GAQ79184.1"/>
    </source>
</evidence>
<keyword evidence="7" id="KW-0539">Nucleus</keyword>
<dbReference type="GO" id="GO:0046872">
    <property type="term" value="F:metal ion binding"/>
    <property type="evidence" value="ECO:0007669"/>
    <property type="project" value="UniProtKB-KW"/>
</dbReference>
<dbReference type="EMBL" id="DF236974">
    <property type="protein sequence ID" value="GAQ79184.1"/>
    <property type="molecule type" value="Genomic_DNA"/>
</dbReference>
<dbReference type="InterPro" id="IPR045249">
    <property type="entry name" value="HARBI1-like"/>
</dbReference>
<name>A0A1Y1HKQ3_KLENI</name>
<feature type="chain" id="PRO_5013186151" description="DDE Tnp4 domain-containing protein" evidence="9">
    <location>
        <begin position="34"/>
        <end position="360"/>
    </location>
</feature>
<comment type="cofactor">
    <cofactor evidence="1">
        <name>a divalent metal cation</name>
        <dbReference type="ChEBI" id="CHEBI:60240"/>
    </cofactor>
</comment>
<gene>
    <name evidence="11" type="ORF">KFL_000250600</name>
</gene>
<comment type="similarity">
    <text evidence="3">Belongs to the HARBI1 family.</text>
</comment>